<accession>A0A2J6SGS7</accession>
<dbReference type="InParanoid" id="A0A2J6SGS7"/>
<dbReference type="GeneID" id="36590202"/>
<organism evidence="2 3">
    <name type="scientific">Hyaloscypha bicolor E</name>
    <dbReference type="NCBI Taxonomy" id="1095630"/>
    <lineage>
        <taxon>Eukaryota</taxon>
        <taxon>Fungi</taxon>
        <taxon>Dikarya</taxon>
        <taxon>Ascomycota</taxon>
        <taxon>Pezizomycotina</taxon>
        <taxon>Leotiomycetes</taxon>
        <taxon>Helotiales</taxon>
        <taxon>Hyaloscyphaceae</taxon>
        <taxon>Hyaloscypha</taxon>
        <taxon>Hyaloscypha bicolor</taxon>
    </lineage>
</organism>
<dbReference type="AlphaFoldDB" id="A0A2J6SGS7"/>
<gene>
    <name evidence="2" type="ORF">K444DRAFT_622567</name>
</gene>
<dbReference type="RefSeq" id="XP_024726863.1">
    <property type="nucleotide sequence ID" value="XM_024882125.1"/>
</dbReference>
<evidence type="ECO:0000256" key="1">
    <source>
        <dbReference type="SAM" id="Phobius"/>
    </source>
</evidence>
<dbReference type="EMBL" id="KZ613919">
    <property type="protein sequence ID" value="PMD49959.1"/>
    <property type="molecule type" value="Genomic_DNA"/>
</dbReference>
<keyword evidence="1" id="KW-1133">Transmembrane helix</keyword>
<keyword evidence="1" id="KW-0472">Membrane</keyword>
<sequence length="86" mass="9416">MYFPFLRSVEAADKIQGFPKVVAVVLTLLVIWIKCRELQNAASAPVLVGTRASGRVGMILESNPGWRELLKDPRPVLENLGNLGGK</sequence>
<proteinExistence type="predicted"/>
<reference evidence="2 3" key="1">
    <citation type="submission" date="2016-04" db="EMBL/GenBank/DDBJ databases">
        <title>A degradative enzymes factory behind the ericoid mycorrhizal symbiosis.</title>
        <authorList>
            <consortium name="DOE Joint Genome Institute"/>
            <person name="Martino E."/>
            <person name="Morin E."/>
            <person name="Grelet G."/>
            <person name="Kuo A."/>
            <person name="Kohler A."/>
            <person name="Daghino S."/>
            <person name="Barry K."/>
            <person name="Choi C."/>
            <person name="Cichocki N."/>
            <person name="Clum A."/>
            <person name="Copeland A."/>
            <person name="Hainaut M."/>
            <person name="Haridas S."/>
            <person name="Labutti K."/>
            <person name="Lindquist E."/>
            <person name="Lipzen A."/>
            <person name="Khouja H.-R."/>
            <person name="Murat C."/>
            <person name="Ohm R."/>
            <person name="Olson A."/>
            <person name="Spatafora J."/>
            <person name="Veneault-Fourrey C."/>
            <person name="Henrissat B."/>
            <person name="Grigoriev I."/>
            <person name="Martin F."/>
            <person name="Perotto S."/>
        </authorList>
    </citation>
    <scope>NUCLEOTIDE SEQUENCE [LARGE SCALE GENOMIC DNA]</scope>
    <source>
        <strain evidence="2 3">E</strain>
    </source>
</reference>
<evidence type="ECO:0000313" key="2">
    <source>
        <dbReference type="EMBL" id="PMD49959.1"/>
    </source>
</evidence>
<dbReference type="Proteomes" id="UP000235371">
    <property type="component" value="Unassembled WGS sequence"/>
</dbReference>
<name>A0A2J6SGS7_9HELO</name>
<protein>
    <submittedName>
        <fullName evidence="2">Uncharacterized protein</fullName>
    </submittedName>
</protein>
<dbReference type="OrthoDB" id="10505295at2759"/>
<feature type="transmembrane region" description="Helical" evidence="1">
    <location>
        <begin position="15"/>
        <end position="33"/>
    </location>
</feature>
<keyword evidence="1" id="KW-0812">Transmembrane</keyword>
<keyword evidence="3" id="KW-1185">Reference proteome</keyword>
<evidence type="ECO:0000313" key="3">
    <source>
        <dbReference type="Proteomes" id="UP000235371"/>
    </source>
</evidence>